<gene>
    <name evidence="9" type="ORF">PMAYCL1PPCAC_02164</name>
</gene>
<feature type="non-terminal residue" evidence="9">
    <location>
        <position position="1"/>
    </location>
</feature>
<evidence type="ECO:0000256" key="3">
    <source>
        <dbReference type="ARBA" id="ARBA00019660"/>
    </source>
</evidence>
<feature type="non-terminal residue" evidence="9">
    <location>
        <position position="132"/>
    </location>
</feature>
<evidence type="ECO:0000256" key="1">
    <source>
        <dbReference type="ARBA" id="ARBA00004123"/>
    </source>
</evidence>
<comment type="caution">
    <text evidence="9">The sequence shown here is derived from an EMBL/GenBank/DDBJ whole genome shotgun (WGS) entry which is preliminary data.</text>
</comment>
<dbReference type="GO" id="GO:0016592">
    <property type="term" value="C:mediator complex"/>
    <property type="evidence" value="ECO:0007669"/>
    <property type="project" value="InterPro"/>
</dbReference>
<evidence type="ECO:0000256" key="6">
    <source>
        <dbReference type="ARBA" id="ARBA00023163"/>
    </source>
</evidence>
<dbReference type="Pfam" id="PF05669">
    <property type="entry name" value="Med31"/>
    <property type="match status" value="1"/>
</dbReference>
<dbReference type="FunFam" id="1.10.10.1340:FF:000001">
    <property type="entry name" value="Mediator of RNA polymerase II transcription subunit 31"/>
    <property type="match status" value="1"/>
</dbReference>
<comment type="subunit">
    <text evidence="8">Component of the Mediator complex.</text>
</comment>
<dbReference type="Proteomes" id="UP001328107">
    <property type="component" value="Unassembled WGS sequence"/>
</dbReference>
<dbReference type="EMBL" id="BTRK01000001">
    <property type="protein sequence ID" value="GMR31969.1"/>
    <property type="molecule type" value="Genomic_DNA"/>
</dbReference>
<keyword evidence="6 8" id="KW-0804">Transcription</keyword>
<keyword evidence="4 8" id="KW-0805">Transcription regulation</keyword>
<dbReference type="InterPro" id="IPR038089">
    <property type="entry name" value="Med31_sf"/>
</dbReference>
<evidence type="ECO:0000256" key="4">
    <source>
        <dbReference type="ARBA" id="ARBA00023015"/>
    </source>
</evidence>
<keyword evidence="10" id="KW-1185">Reference proteome</keyword>
<evidence type="ECO:0000256" key="2">
    <source>
        <dbReference type="ARBA" id="ARBA00006378"/>
    </source>
</evidence>
<dbReference type="GO" id="GO:0003712">
    <property type="term" value="F:transcription coregulator activity"/>
    <property type="evidence" value="ECO:0007669"/>
    <property type="project" value="InterPro"/>
</dbReference>
<protein>
    <recommendedName>
        <fullName evidence="3 8">Mediator of RNA polymerase II transcription subunit 31</fullName>
    </recommendedName>
</protein>
<evidence type="ECO:0000313" key="9">
    <source>
        <dbReference type="EMBL" id="GMR31969.1"/>
    </source>
</evidence>
<evidence type="ECO:0000256" key="8">
    <source>
        <dbReference type="RuleBase" id="RU364129"/>
    </source>
</evidence>
<evidence type="ECO:0000256" key="5">
    <source>
        <dbReference type="ARBA" id="ARBA00023159"/>
    </source>
</evidence>
<name>A0AAN5C7P0_9BILA</name>
<accession>A0AAN5C7P0</accession>
<comment type="similarity">
    <text evidence="2 8">Belongs to the Mediator complex subunit 31 family.</text>
</comment>
<proteinExistence type="inferred from homology"/>
<evidence type="ECO:0000256" key="7">
    <source>
        <dbReference type="ARBA" id="ARBA00023242"/>
    </source>
</evidence>
<comment type="function">
    <text evidence="8">Component of the Mediator complex, a coactivator involved in the regulated transcription of nearly all RNA polymerase II-dependent genes. Mediator functions as a bridge to convey information from gene-specific regulatory proteins to the basal RNA polymerase II transcription machinery. Mediator is recruited to promoters by direct interactions with regulatory proteins and serves as a scaffold for the assembly of a functional preinitiation complex with RNA polymerase II and the general transcription factors.</text>
</comment>
<organism evidence="9 10">
    <name type="scientific">Pristionchus mayeri</name>
    <dbReference type="NCBI Taxonomy" id="1317129"/>
    <lineage>
        <taxon>Eukaryota</taxon>
        <taxon>Metazoa</taxon>
        <taxon>Ecdysozoa</taxon>
        <taxon>Nematoda</taxon>
        <taxon>Chromadorea</taxon>
        <taxon>Rhabditida</taxon>
        <taxon>Rhabditina</taxon>
        <taxon>Diplogasteromorpha</taxon>
        <taxon>Diplogasteroidea</taxon>
        <taxon>Neodiplogasteridae</taxon>
        <taxon>Pristionchus</taxon>
    </lineage>
</organism>
<keyword evidence="7 8" id="KW-0539">Nucleus</keyword>
<dbReference type="GO" id="GO:0006355">
    <property type="term" value="P:regulation of DNA-templated transcription"/>
    <property type="evidence" value="ECO:0007669"/>
    <property type="project" value="InterPro"/>
</dbReference>
<reference evidence="10" key="1">
    <citation type="submission" date="2022-10" db="EMBL/GenBank/DDBJ databases">
        <title>Genome assembly of Pristionchus species.</title>
        <authorList>
            <person name="Yoshida K."/>
            <person name="Sommer R.J."/>
        </authorList>
    </citation>
    <scope>NUCLEOTIDE SEQUENCE [LARGE SCALE GENOMIC DNA]</scope>
    <source>
        <strain evidence="10">RS5460</strain>
    </source>
</reference>
<sequence>TAEIIFSTETAEEQKKRFEAECEFVQALANPHYLTFLAQRGYFKEESFVNYLKYLLYWQRPEYARALKYPQCLHLLEALQSSDFREALATAHNAKFIEDQQILQWQYYLRKRQRLHENPSAAEEVEGKGEEK</sequence>
<dbReference type="AlphaFoldDB" id="A0AAN5C7P0"/>
<dbReference type="PANTHER" id="PTHR13186">
    <property type="entry name" value="MEDIATOR OF RNA POLYMERASE II TRANSCRIPTION SUBUNIT 31"/>
    <property type="match status" value="1"/>
</dbReference>
<dbReference type="InterPro" id="IPR008831">
    <property type="entry name" value="Mediator_Med31"/>
</dbReference>
<comment type="subcellular location">
    <subcellularLocation>
        <location evidence="1 8">Nucleus</location>
    </subcellularLocation>
</comment>
<evidence type="ECO:0000313" key="10">
    <source>
        <dbReference type="Proteomes" id="UP001328107"/>
    </source>
</evidence>
<dbReference type="Gene3D" id="1.10.10.1340">
    <property type="entry name" value="Mediator of RNA polymerase II, submodule Med31 (Soh1)"/>
    <property type="match status" value="1"/>
</dbReference>
<keyword evidence="5 8" id="KW-0010">Activator</keyword>